<organism evidence="1 2">
    <name type="scientific">Phaeospirillum tilakii</name>
    <dbReference type="NCBI Taxonomy" id="741673"/>
    <lineage>
        <taxon>Bacteria</taxon>
        <taxon>Pseudomonadati</taxon>
        <taxon>Pseudomonadota</taxon>
        <taxon>Alphaproteobacteria</taxon>
        <taxon>Rhodospirillales</taxon>
        <taxon>Rhodospirillaceae</taxon>
        <taxon>Phaeospirillum</taxon>
    </lineage>
</organism>
<evidence type="ECO:0000313" key="1">
    <source>
        <dbReference type="EMBL" id="MFD2234800.1"/>
    </source>
</evidence>
<dbReference type="Pfam" id="PF06356">
    <property type="entry name" value="DUF1064"/>
    <property type="match status" value="1"/>
</dbReference>
<accession>A0ABW5CC23</accession>
<gene>
    <name evidence="1" type="ORF">ACFSNB_13390</name>
</gene>
<proteinExistence type="predicted"/>
<comment type="caution">
    <text evidence="1">The sequence shown here is derived from an EMBL/GenBank/DDBJ whole genome shotgun (WGS) entry which is preliminary data.</text>
</comment>
<sequence>MIRRPAARPNKFHARKTEVDGILFDSAAEARRWSDLLLLERAGEIRGLERQVDFPCIVNGEKVCVYRADFVYFTGVGRVVEDVKGHRTREYLLKKKLVEAVYPGVQITEITRGRR</sequence>
<protein>
    <submittedName>
        <fullName evidence="1">DUF1064 domain-containing protein</fullName>
    </submittedName>
</protein>
<reference evidence="2" key="1">
    <citation type="journal article" date="2019" name="Int. J. Syst. Evol. Microbiol.">
        <title>The Global Catalogue of Microorganisms (GCM) 10K type strain sequencing project: providing services to taxonomists for standard genome sequencing and annotation.</title>
        <authorList>
            <consortium name="The Broad Institute Genomics Platform"/>
            <consortium name="The Broad Institute Genome Sequencing Center for Infectious Disease"/>
            <person name="Wu L."/>
            <person name="Ma J."/>
        </authorList>
    </citation>
    <scope>NUCLEOTIDE SEQUENCE [LARGE SCALE GENOMIC DNA]</scope>
    <source>
        <strain evidence="2">KCTC 15012</strain>
    </source>
</reference>
<keyword evidence="2" id="KW-1185">Reference proteome</keyword>
<dbReference type="EMBL" id="JBHUIY010000028">
    <property type="protein sequence ID" value="MFD2234800.1"/>
    <property type="molecule type" value="Genomic_DNA"/>
</dbReference>
<evidence type="ECO:0000313" key="2">
    <source>
        <dbReference type="Proteomes" id="UP001597296"/>
    </source>
</evidence>
<dbReference type="RefSeq" id="WP_377317375.1">
    <property type="nucleotide sequence ID" value="NZ_JBHUIY010000028.1"/>
</dbReference>
<name>A0ABW5CC23_9PROT</name>
<dbReference type="Proteomes" id="UP001597296">
    <property type="component" value="Unassembled WGS sequence"/>
</dbReference>
<dbReference type="InterPro" id="IPR009414">
    <property type="entry name" value="DUF1064"/>
</dbReference>